<sequence length="550" mass="60663">MAFDVPCPEQDELPNEPGCQLRCQRMWRGGWSYGRGRNGSRSRGARAPADACKHAYQLCAQLPSCKTVQINKAGTWATLKSRNVSAAEQQHAKAAVRSRLRRFDRTQGVPVLHACSQHSQPAAPAFQAAGSKGTVDVSDGAATLSKQGFALLADLERVQSTGSCRNVQVHNLHYWGLYSMLNQLVRALAHSFAHGKRACFLAPKDWSYQPAAQCEPGLRCYFDSPLTCEECGTLNVPPFRGVINEAIGLRRQSSAAQPSEVEYVVSSELRSLSERYFGANSTEFAMIRHLLTRWVFKLSAGARFRLDVRRRNMRQRNMIRSISPISSAPGNVSEASVEASSSLSARDLRTRRPSPSYVSVHIRWGDKLKRSDHARKIQVSAYVHAAENLARSAAAPIVIFSTAANEVEQDLVSLRRSASARGRVLRFVNLSRIAMAPHLKGRAAATNSWLLREQEHTADSERRGAGSEGLRGGWDATRRAMTNGQDNAYDALADMSLMAAGSGAVVTFSSNMGRWLYFLVYSRIQRGDFQICSLDRPSPSLAALEMPFLF</sequence>
<dbReference type="GO" id="GO:0046921">
    <property type="term" value="F:alpha-(1-&gt;6)-fucosyltransferase activity"/>
    <property type="evidence" value="ECO:0007669"/>
    <property type="project" value="TreeGrafter"/>
</dbReference>
<dbReference type="AlphaFoldDB" id="A0A7S4F766"/>
<protein>
    <submittedName>
        <fullName evidence="2">Uncharacterized protein</fullName>
    </submittedName>
</protein>
<proteinExistence type="predicted"/>
<dbReference type="GO" id="GO:0006487">
    <property type="term" value="P:protein N-linked glycosylation"/>
    <property type="evidence" value="ECO:0007669"/>
    <property type="project" value="TreeGrafter"/>
</dbReference>
<evidence type="ECO:0000256" key="1">
    <source>
        <dbReference type="SAM" id="MobiDB-lite"/>
    </source>
</evidence>
<dbReference type="PANTHER" id="PTHR13132:SF29">
    <property type="entry name" value="ALPHA-(1,6)-FUCOSYLTRANSFERASE"/>
    <property type="match status" value="1"/>
</dbReference>
<feature type="region of interest" description="Disordered" evidence="1">
    <location>
        <begin position="455"/>
        <end position="474"/>
    </location>
</feature>
<evidence type="ECO:0000313" key="2">
    <source>
        <dbReference type="EMBL" id="CAE0776752.1"/>
    </source>
</evidence>
<organism evidence="2">
    <name type="scientific">Chrysotila carterae</name>
    <name type="common">Marine alga</name>
    <name type="synonym">Syracosphaera carterae</name>
    <dbReference type="NCBI Taxonomy" id="13221"/>
    <lineage>
        <taxon>Eukaryota</taxon>
        <taxon>Haptista</taxon>
        <taxon>Haptophyta</taxon>
        <taxon>Prymnesiophyceae</taxon>
        <taxon>Isochrysidales</taxon>
        <taxon>Isochrysidaceae</taxon>
        <taxon>Chrysotila</taxon>
    </lineage>
</organism>
<reference evidence="2" key="1">
    <citation type="submission" date="2021-01" db="EMBL/GenBank/DDBJ databases">
        <authorList>
            <person name="Corre E."/>
            <person name="Pelletier E."/>
            <person name="Niang G."/>
            <person name="Scheremetjew M."/>
            <person name="Finn R."/>
            <person name="Kale V."/>
            <person name="Holt S."/>
            <person name="Cochrane G."/>
            <person name="Meng A."/>
            <person name="Brown T."/>
            <person name="Cohen L."/>
        </authorList>
    </citation>
    <scope>NUCLEOTIDE SEQUENCE</scope>
    <source>
        <strain evidence="2">CCMP645</strain>
    </source>
</reference>
<dbReference type="EMBL" id="HBIZ01045916">
    <property type="protein sequence ID" value="CAE0776752.1"/>
    <property type="molecule type" value="Transcribed_RNA"/>
</dbReference>
<dbReference type="PANTHER" id="PTHR13132">
    <property type="entry name" value="ALPHA- 1,6 -FUCOSYLTRANSFERASE"/>
    <property type="match status" value="1"/>
</dbReference>
<accession>A0A7S4F766</accession>
<feature type="compositionally biased region" description="Basic and acidic residues" evidence="1">
    <location>
        <begin position="455"/>
        <end position="465"/>
    </location>
</feature>
<name>A0A7S4F766_CHRCT</name>
<gene>
    <name evidence="2" type="ORF">PCAR00345_LOCUS29391</name>
</gene>